<dbReference type="RefSeq" id="WP_092689018.1">
    <property type="nucleotide sequence ID" value="NZ_FNPK01000006.1"/>
</dbReference>
<dbReference type="Gene3D" id="3.20.20.80">
    <property type="entry name" value="Glycosidases"/>
    <property type="match status" value="1"/>
</dbReference>
<gene>
    <name evidence="2" type="ORF">SAMN05421643_106100</name>
</gene>
<evidence type="ECO:0000313" key="3">
    <source>
        <dbReference type="Proteomes" id="UP000199035"/>
    </source>
</evidence>
<keyword evidence="3" id="KW-1185">Reference proteome</keyword>
<dbReference type="STRING" id="595670.SAMN05421643_106100"/>
<dbReference type="Pfam" id="PF11340">
    <property type="entry name" value="DUF3142"/>
    <property type="match status" value="1"/>
</dbReference>
<feature type="chain" id="PRO_5011770923" description="DUF3142 domain-containing protein" evidence="1">
    <location>
        <begin position="27"/>
        <end position="250"/>
    </location>
</feature>
<name>A0A1H3IE30_9GAMM</name>
<dbReference type="InterPro" id="IPR021488">
    <property type="entry name" value="DUF3142"/>
</dbReference>
<keyword evidence="1" id="KW-0732">Signal</keyword>
<evidence type="ECO:0000256" key="1">
    <source>
        <dbReference type="SAM" id="SignalP"/>
    </source>
</evidence>
<reference evidence="3" key="1">
    <citation type="submission" date="2016-10" db="EMBL/GenBank/DDBJ databases">
        <authorList>
            <person name="Varghese N."/>
            <person name="Submissions S."/>
        </authorList>
    </citation>
    <scope>NUCLEOTIDE SEQUENCE [LARGE SCALE GENOMIC DNA]</scope>
    <source>
        <strain evidence="3">ANC 5109</strain>
    </source>
</reference>
<dbReference type="EMBL" id="FNPK01000006">
    <property type="protein sequence ID" value="SDY25966.1"/>
    <property type="molecule type" value="Genomic_DNA"/>
</dbReference>
<sequence>MLQRIHSIIVILLCGLSFITCQPSQSASSKTIVDANQYASFWIWGDISTAAYLKQAKELYILQGEIRLDQSTQNSILTPQGISILKIPHQKVWLVYRNHHLNWQKPELEKILKRIKQWENVGNQIQGIQIDFDAKTKNLKQYALFLQTLRKQLPKQYQISITGLLDWTNVQDAQVLNLLRQNINELVIQTYQGTSTIPNYQSYLKRISAMHLPYKVGLVQNGQWINPAFIQQDPQFKGYVVFLLRSKPRI</sequence>
<proteinExistence type="predicted"/>
<dbReference type="InterPro" id="IPR017853">
    <property type="entry name" value="GH"/>
</dbReference>
<dbReference type="Proteomes" id="UP000199035">
    <property type="component" value="Unassembled WGS sequence"/>
</dbReference>
<feature type="signal peptide" evidence="1">
    <location>
        <begin position="1"/>
        <end position="26"/>
    </location>
</feature>
<protein>
    <recommendedName>
        <fullName evidence="4">DUF3142 domain-containing protein</fullName>
    </recommendedName>
</protein>
<dbReference type="SUPFAM" id="SSF51445">
    <property type="entry name" value="(Trans)glycosidases"/>
    <property type="match status" value="1"/>
</dbReference>
<organism evidence="2 3">
    <name type="scientific">Acinetobacter kyonggiensis</name>
    <dbReference type="NCBI Taxonomy" id="595670"/>
    <lineage>
        <taxon>Bacteria</taxon>
        <taxon>Pseudomonadati</taxon>
        <taxon>Pseudomonadota</taxon>
        <taxon>Gammaproteobacteria</taxon>
        <taxon>Moraxellales</taxon>
        <taxon>Moraxellaceae</taxon>
        <taxon>Acinetobacter</taxon>
    </lineage>
</organism>
<evidence type="ECO:0000313" key="2">
    <source>
        <dbReference type="EMBL" id="SDY25966.1"/>
    </source>
</evidence>
<dbReference type="AlphaFoldDB" id="A0A1H3IE30"/>
<accession>A0A1H3IE30</accession>
<evidence type="ECO:0008006" key="4">
    <source>
        <dbReference type="Google" id="ProtNLM"/>
    </source>
</evidence>